<name>A0A3N0YA18_ANAGA</name>
<protein>
    <recommendedName>
        <fullName evidence="2">Thrombomodulin</fullName>
    </recommendedName>
</protein>
<dbReference type="SUPFAM" id="SSF57184">
    <property type="entry name" value="Growth factor receptor domain"/>
    <property type="match status" value="1"/>
</dbReference>
<evidence type="ECO:0000256" key="13">
    <source>
        <dbReference type="ARBA" id="ARBA00023157"/>
    </source>
</evidence>
<keyword evidence="12 19" id="KW-0472">Membrane</keyword>
<dbReference type="InterPro" id="IPR049883">
    <property type="entry name" value="NOTCH1_EGF-like"/>
</dbReference>
<keyword evidence="5" id="KW-0254">Endocytosis</keyword>
<dbReference type="InterPro" id="IPR009030">
    <property type="entry name" value="Growth_fac_rcpt_cys_sf"/>
</dbReference>
<dbReference type="PANTHER" id="PTHR14789:SF9">
    <property type="entry name" value="THROMBOMODULIN"/>
    <property type="match status" value="1"/>
</dbReference>
<proteinExistence type="predicted"/>
<dbReference type="InterPro" id="IPR051505">
    <property type="entry name" value="C-type_lectin_domain"/>
</dbReference>
<dbReference type="Pfam" id="PF00059">
    <property type="entry name" value="Lectin_C"/>
    <property type="match status" value="1"/>
</dbReference>
<evidence type="ECO:0000256" key="4">
    <source>
        <dbReference type="ARBA" id="ARBA00022553"/>
    </source>
</evidence>
<feature type="domain" description="EGF-like" evidence="21">
    <location>
        <begin position="273"/>
        <end position="307"/>
    </location>
</feature>
<dbReference type="GO" id="GO:0004888">
    <property type="term" value="F:transmembrane signaling receptor activity"/>
    <property type="evidence" value="ECO:0007669"/>
    <property type="project" value="InterPro"/>
</dbReference>
<evidence type="ECO:0000256" key="8">
    <source>
        <dbReference type="ARBA" id="ARBA00022734"/>
    </source>
</evidence>
<dbReference type="FunFam" id="2.10.25.10:FF:000009">
    <property type="entry name" value="Low-density lipoprotein receptor isoform 1"/>
    <property type="match status" value="1"/>
</dbReference>
<dbReference type="PIRSF" id="PIRSF001775">
    <property type="entry name" value="CD93/CD141"/>
    <property type="match status" value="1"/>
</dbReference>
<comment type="subcellular location">
    <subcellularLocation>
        <location evidence="1">Membrane</location>
        <topology evidence="1">Single-pass type I membrane protein</topology>
    </subcellularLocation>
</comment>
<dbReference type="Pfam" id="PF07645">
    <property type="entry name" value="EGF_CA"/>
    <property type="match status" value="1"/>
</dbReference>
<comment type="subunit">
    <text evidence="17">Interacts with ITGAL, ITGAM and ITGB2. Interacts with thrombin/F2; this interaction switches the specificity of thrombin from a procoagulant to an anticoagulant and antifibrinolytic protease. Interacts with ANGP1 and ANGP2; these interactions significantly inhibit the generation of activated PC and TAFIa/CPB2 by the thrombin/thrombomodulin complex. Interacts with PF4; this interaction enhances generation of activated protein C. Interacts with HMGB1; this interaction inhibits HMGB1 inflammatory activity.</text>
</comment>
<comment type="function">
    <text evidence="16">Endothelial cell receptor that plays a critical role in regulating several physiological processes including hemostasis, coagulation, fibrinolysis, inflammation, and angiogenesis. Acts as a cofactor for thrombin activation of protein C/PROC on the surface of vascular endothelial cells leading to initiation of the activated protein C anticoagulant pathway. Also accelerates the activation of the plasma carboxypeptidase B2/CPB2, which catalyzes removal of C-terminal basic amino acids from its substrates including kinins or anaphylatoxins leading to fibrinolysis inhibition. Plays critical protective roles in changing the cleavage specificity of protease-activated receptor 1/PAR1, inhibiting endothelial cell permeability and inflammation. Suppresses inflammation distinctly from its anticoagulant cofactor activity by sequestering HMGB1 thereby preventing it from engaging cellular receptors such as RAGE and contributing to the inflammatory response.</text>
</comment>
<dbReference type="PROSITE" id="PS50041">
    <property type="entry name" value="C_TYPE_LECTIN_2"/>
    <property type="match status" value="1"/>
</dbReference>
<dbReference type="CDD" id="cd19941">
    <property type="entry name" value="TIL"/>
    <property type="match status" value="1"/>
</dbReference>
<keyword evidence="10" id="KW-0654">Proteoglycan</keyword>
<evidence type="ECO:0000256" key="11">
    <source>
        <dbReference type="ARBA" id="ARBA00022989"/>
    </source>
</evidence>
<evidence type="ECO:0000256" key="17">
    <source>
        <dbReference type="ARBA" id="ARBA00046453"/>
    </source>
</evidence>
<dbReference type="GO" id="GO:0006897">
    <property type="term" value="P:endocytosis"/>
    <property type="evidence" value="ECO:0007669"/>
    <property type="project" value="UniProtKB-KW"/>
</dbReference>
<comment type="caution">
    <text evidence="18">Lacks conserved residue(s) required for the propagation of feature annotation.</text>
</comment>
<keyword evidence="15" id="KW-0325">Glycoprotein</keyword>
<keyword evidence="4" id="KW-0597">Phosphoprotein</keyword>
<dbReference type="InterPro" id="IPR016187">
    <property type="entry name" value="CTDL_fold"/>
</dbReference>
<dbReference type="GO" id="GO:0016020">
    <property type="term" value="C:membrane"/>
    <property type="evidence" value="ECO:0007669"/>
    <property type="project" value="UniProtKB-SubCell"/>
</dbReference>
<keyword evidence="24" id="KW-1185">Reference proteome</keyword>
<evidence type="ECO:0000256" key="19">
    <source>
        <dbReference type="SAM" id="Phobius"/>
    </source>
</evidence>
<evidence type="ECO:0000259" key="21">
    <source>
        <dbReference type="PROSITE" id="PS50026"/>
    </source>
</evidence>
<evidence type="ECO:0000256" key="9">
    <source>
        <dbReference type="ARBA" id="ARBA00022737"/>
    </source>
</evidence>
<keyword evidence="11 19" id="KW-1133">Transmembrane helix</keyword>
<evidence type="ECO:0000256" key="12">
    <source>
        <dbReference type="ARBA" id="ARBA00023136"/>
    </source>
</evidence>
<feature type="domain" description="C-type lectin" evidence="22">
    <location>
        <begin position="27"/>
        <end position="137"/>
    </location>
</feature>
<accession>A0A3N0YA18</accession>
<evidence type="ECO:0000256" key="1">
    <source>
        <dbReference type="ARBA" id="ARBA00004479"/>
    </source>
</evidence>
<reference evidence="23 24" key="1">
    <citation type="submission" date="2018-10" db="EMBL/GenBank/DDBJ databases">
        <title>Genome assembly for a Yunnan-Guizhou Plateau 3E fish, Anabarilius grahami (Regan), and its evolutionary and genetic applications.</title>
        <authorList>
            <person name="Jiang W."/>
        </authorList>
    </citation>
    <scope>NUCLEOTIDE SEQUENCE [LARGE SCALE GENOMIC DNA]</scope>
    <source>
        <strain evidence="23">AG-KIZ</strain>
        <tissue evidence="23">Muscle</tissue>
    </source>
</reference>
<dbReference type="InterPro" id="IPR000152">
    <property type="entry name" value="EGF-type_Asp/Asn_hydroxyl_site"/>
</dbReference>
<keyword evidence="13" id="KW-1015">Disulfide bond</keyword>
<feature type="chain" id="PRO_5017941422" description="Thrombomodulin" evidence="20">
    <location>
        <begin position="19"/>
        <end position="486"/>
    </location>
</feature>
<evidence type="ECO:0000259" key="22">
    <source>
        <dbReference type="PROSITE" id="PS50041"/>
    </source>
</evidence>
<dbReference type="PROSITE" id="PS00010">
    <property type="entry name" value="ASX_HYDROXYL"/>
    <property type="match status" value="2"/>
</dbReference>
<evidence type="ECO:0000256" key="16">
    <source>
        <dbReference type="ARBA" id="ARBA00045242"/>
    </source>
</evidence>
<evidence type="ECO:0000256" key="18">
    <source>
        <dbReference type="PROSITE-ProRule" id="PRU00076"/>
    </source>
</evidence>
<dbReference type="PROSITE" id="PS01186">
    <property type="entry name" value="EGF_2"/>
    <property type="match status" value="1"/>
</dbReference>
<evidence type="ECO:0000256" key="6">
    <source>
        <dbReference type="ARBA" id="ARBA00022692"/>
    </source>
</evidence>
<evidence type="ECO:0000256" key="2">
    <source>
        <dbReference type="ARBA" id="ARBA00019822"/>
    </source>
</evidence>
<dbReference type="InterPro" id="IPR016186">
    <property type="entry name" value="C-type_lectin-like/link_sf"/>
</dbReference>
<dbReference type="Pfam" id="PF00008">
    <property type="entry name" value="EGF"/>
    <property type="match status" value="1"/>
</dbReference>
<keyword evidence="6 19" id="KW-0812">Transmembrane</keyword>
<dbReference type="SUPFAM" id="SSF57196">
    <property type="entry name" value="EGF/Laminin"/>
    <property type="match status" value="1"/>
</dbReference>
<evidence type="ECO:0000256" key="10">
    <source>
        <dbReference type="ARBA" id="ARBA00022974"/>
    </source>
</evidence>
<keyword evidence="7 20" id="KW-0732">Signal</keyword>
<dbReference type="SMART" id="SM00179">
    <property type="entry name" value="EGF_CA"/>
    <property type="match status" value="2"/>
</dbReference>
<dbReference type="InterPro" id="IPR000742">
    <property type="entry name" value="EGF"/>
</dbReference>
<dbReference type="OrthoDB" id="4062651at2759"/>
<dbReference type="EMBL" id="RJVU01048958">
    <property type="protein sequence ID" value="ROL43037.1"/>
    <property type="molecule type" value="Genomic_DNA"/>
</dbReference>
<organism evidence="23 24">
    <name type="scientific">Anabarilius grahami</name>
    <name type="common">Kanglang fish</name>
    <name type="synonym">Barilius grahami</name>
    <dbReference type="NCBI Taxonomy" id="495550"/>
    <lineage>
        <taxon>Eukaryota</taxon>
        <taxon>Metazoa</taxon>
        <taxon>Chordata</taxon>
        <taxon>Craniata</taxon>
        <taxon>Vertebrata</taxon>
        <taxon>Euteleostomi</taxon>
        <taxon>Actinopterygii</taxon>
        <taxon>Neopterygii</taxon>
        <taxon>Teleostei</taxon>
        <taxon>Ostariophysi</taxon>
        <taxon>Cypriniformes</taxon>
        <taxon>Xenocyprididae</taxon>
        <taxon>Xenocypridinae</taxon>
        <taxon>Xenocypridinae incertae sedis</taxon>
        <taxon>Anabarilius</taxon>
    </lineage>
</organism>
<keyword evidence="8" id="KW-0430">Lectin</keyword>
<dbReference type="Gene3D" id="2.10.25.10">
    <property type="entry name" value="Laminin"/>
    <property type="match status" value="4"/>
</dbReference>
<evidence type="ECO:0000256" key="3">
    <source>
        <dbReference type="ARBA" id="ARBA00022536"/>
    </source>
</evidence>
<dbReference type="SMART" id="SM00034">
    <property type="entry name" value="CLECT"/>
    <property type="match status" value="1"/>
</dbReference>
<keyword evidence="14" id="KW-0675">Receptor</keyword>
<dbReference type="InterPro" id="IPR018097">
    <property type="entry name" value="EGF_Ca-bd_CS"/>
</dbReference>
<dbReference type="InterPro" id="IPR001881">
    <property type="entry name" value="EGF-like_Ca-bd_dom"/>
</dbReference>
<evidence type="ECO:0000313" key="23">
    <source>
        <dbReference type="EMBL" id="ROL43037.1"/>
    </source>
</evidence>
<evidence type="ECO:0000256" key="15">
    <source>
        <dbReference type="ARBA" id="ARBA00023180"/>
    </source>
</evidence>
<dbReference type="Proteomes" id="UP000281406">
    <property type="component" value="Unassembled WGS sequence"/>
</dbReference>
<keyword evidence="9" id="KW-0677">Repeat</keyword>
<dbReference type="Gene3D" id="3.10.100.10">
    <property type="entry name" value="Mannose-Binding Protein A, subunit A"/>
    <property type="match status" value="1"/>
</dbReference>
<dbReference type="SUPFAM" id="SSF56436">
    <property type="entry name" value="C-type lectin-like"/>
    <property type="match status" value="1"/>
</dbReference>
<dbReference type="SMART" id="SM00181">
    <property type="entry name" value="EGF"/>
    <property type="match status" value="4"/>
</dbReference>
<comment type="caution">
    <text evidence="23">The sequence shown here is derived from an EMBL/GenBank/DDBJ whole genome shotgun (WGS) entry which is preliminary data.</text>
</comment>
<feature type="signal peptide" evidence="20">
    <location>
        <begin position="1"/>
        <end position="18"/>
    </location>
</feature>
<evidence type="ECO:0000256" key="5">
    <source>
        <dbReference type="ARBA" id="ARBA00022583"/>
    </source>
</evidence>
<evidence type="ECO:0000256" key="20">
    <source>
        <dbReference type="SAM" id="SignalP"/>
    </source>
</evidence>
<dbReference type="PANTHER" id="PTHR14789">
    <property type="entry name" value="CHONDROLECTIN VARIANT CHODLFDELTAE"/>
    <property type="match status" value="1"/>
</dbReference>
<dbReference type="PROSITE" id="PS50026">
    <property type="entry name" value="EGF_3"/>
    <property type="match status" value="2"/>
</dbReference>
<dbReference type="InterPro" id="IPR015149">
    <property type="entry name" value="Tme5_EGF-like"/>
</dbReference>
<dbReference type="PROSITE" id="PS01187">
    <property type="entry name" value="EGF_CA"/>
    <property type="match status" value="1"/>
</dbReference>
<feature type="domain" description="EGF-like" evidence="21">
    <location>
        <begin position="348"/>
        <end position="385"/>
    </location>
</feature>
<dbReference type="GO" id="GO:0005509">
    <property type="term" value="F:calcium ion binding"/>
    <property type="evidence" value="ECO:0007669"/>
    <property type="project" value="InterPro"/>
</dbReference>
<keyword evidence="3 18" id="KW-0245">EGF-like domain</keyword>
<dbReference type="Pfam" id="PF09064">
    <property type="entry name" value="EGF_Tme5"/>
    <property type="match status" value="1"/>
</dbReference>
<dbReference type="GO" id="GO:0030246">
    <property type="term" value="F:carbohydrate binding"/>
    <property type="evidence" value="ECO:0007669"/>
    <property type="project" value="UniProtKB-KW"/>
</dbReference>
<evidence type="ECO:0000256" key="7">
    <source>
        <dbReference type="ARBA" id="ARBA00022729"/>
    </source>
</evidence>
<dbReference type="InterPro" id="IPR001304">
    <property type="entry name" value="C-type_lectin-like"/>
</dbReference>
<sequence length="486" mass="54142">MREILGMAMALVVLRVHGENISEGFCVEGKCFAVQTDSATFDEAQEVCREKGGHLMTVRTPKSADVLAKLLKGTSGNVWLGLRYQCSNDGLKGYKWVTGDETSLYINWESDRAICSPQCASVSQKVQKLAERPCEERIEGYLCEYENVGYCQPLSNDADVLYEIPFGFKANELQEIPQGTNATLPPLRTRHICLDGSWTQAPWSCEVFGGGCDYKCRLNGENYECFCQPGFKLDSNRVTCSKEEHEPAFKVADVKSSEDCNPGYRNESGVCVDEDECESAPCEHECLNTEGGYHCECYEGFIQSKEDVLKCKMHCTQPQCPAECDFNNEDQCNCPDGFVLDEGKICVDIDECDSGACDQNCKNTPGGFVCSCNEGFELSDENNCVKEDFEGSGSSTPFDFFTPTSRSPTDKPMSISAGSLLAIMVAIVVCILALVCLAHCILRRYCQKHNYDVHKGHENIYDVQQVIIEKNCTEQTFPNRYLKRDT</sequence>
<feature type="transmembrane region" description="Helical" evidence="19">
    <location>
        <begin position="420"/>
        <end position="442"/>
    </location>
</feature>
<evidence type="ECO:0000313" key="24">
    <source>
        <dbReference type="Proteomes" id="UP000281406"/>
    </source>
</evidence>
<dbReference type="AlphaFoldDB" id="A0A3N0YA18"/>
<evidence type="ECO:0000256" key="14">
    <source>
        <dbReference type="ARBA" id="ARBA00023170"/>
    </source>
</evidence>
<gene>
    <name evidence="23" type="ORF">DPX16_5590</name>
</gene>